<dbReference type="InterPro" id="IPR001406">
    <property type="entry name" value="PsdUridine_synth_TruA"/>
</dbReference>
<dbReference type="CDD" id="cd02570">
    <property type="entry name" value="PseudoU_synth_EcTruA"/>
    <property type="match status" value="1"/>
</dbReference>
<dbReference type="Gene3D" id="3.30.70.580">
    <property type="entry name" value="Pseudouridine synthase I, catalytic domain, N-terminal subdomain"/>
    <property type="match status" value="1"/>
</dbReference>
<evidence type="ECO:0000259" key="8">
    <source>
        <dbReference type="Pfam" id="PF01416"/>
    </source>
</evidence>
<reference evidence="9" key="1">
    <citation type="journal article" date="2021" name="PeerJ">
        <title>Extensive microbial diversity within the chicken gut microbiome revealed by metagenomics and culture.</title>
        <authorList>
            <person name="Gilroy R."/>
            <person name="Ravi A."/>
            <person name="Getino M."/>
            <person name="Pursley I."/>
            <person name="Horton D.L."/>
            <person name="Alikhan N.F."/>
            <person name="Baker D."/>
            <person name="Gharbi K."/>
            <person name="Hall N."/>
            <person name="Watson M."/>
            <person name="Adriaenssens E.M."/>
            <person name="Foster-Nyarko E."/>
            <person name="Jarju S."/>
            <person name="Secka A."/>
            <person name="Antonio M."/>
            <person name="Oren A."/>
            <person name="Chaudhuri R.R."/>
            <person name="La Ragione R."/>
            <person name="Hildebrand F."/>
            <person name="Pallen M.J."/>
        </authorList>
    </citation>
    <scope>NUCLEOTIDE SEQUENCE</scope>
    <source>
        <strain evidence="9">ChiBcec15-3976</strain>
    </source>
</reference>
<evidence type="ECO:0000256" key="4">
    <source>
        <dbReference type="HAMAP-Rule" id="MF_00171"/>
    </source>
</evidence>
<dbReference type="EC" id="5.4.99.12" evidence="4"/>
<dbReference type="InterPro" id="IPR020097">
    <property type="entry name" value="PsdUridine_synth_TruA_a/b_dom"/>
</dbReference>
<evidence type="ECO:0000313" key="10">
    <source>
        <dbReference type="Proteomes" id="UP000823909"/>
    </source>
</evidence>
<dbReference type="SUPFAM" id="SSF55120">
    <property type="entry name" value="Pseudouridine synthase"/>
    <property type="match status" value="1"/>
</dbReference>
<accession>A0A9D2RCD5</accession>
<evidence type="ECO:0000256" key="7">
    <source>
        <dbReference type="RuleBase" id="RU003792"/>
    </source>
</evidence>
<evidence type="ECO:0000256" key="3">
    <source>
        <dbReference type="ARBA" id="ARBA00023235"/>
    </source>
</evidence>
<reference evidence="9" key="2">
    <citation type="submission" date="2021-04" db="EMBL/GenBank/DDBJ databases">
        <authorList>
            <person name="Gilroy R."/>
        </authorList>
    </citation>
    <scope>NUCLEOTIDE SEQUENCE</scope>
    <source>
        <strain evidence="9">ChiBcec15-3976</strain>
    </source>
</reference>
<gene>
    <name evidence="4 9" type="primary">truA</name>
    <name evidence="9" type="ORF">H9910_04455</name>
</gene>
<protein>
    <recommendedName>
        <fullName evidence="4">tRNA pseudouridine synthase A</fullName>
        <ecNumber evidence="4">5.4.99.12</ecNumber>
    </recommendedName>
    <alternativeName>
        <fullName evidence="4">tRNA pseudouridine(38-40) synthase</fullName>
    </alternativeName>
    <alternativeName>
        <fullName evidence="4">tRNA pseudouridylate synthase I</fullName>
    </alternativeName>
    <alternativeName>
        <fullName evidence="4">tRNA-uridine isomerase I</fullName>
    </alternativeName>
</protein>
<comment type="similarity">
    <text evidence="1 4 7">Belongs to the tRNA pseudouridine synthase TruA family.</text>
</comment>
<dbReference type="PIRSF" id="PIRSF001430">
    <property type="entry name" value="tRNA_psdUrid_synth"/>
    <property type="match status" value="1"/>
</dbReference>
<evidence type="ECO:0000313" key="9">
    <source>
        <dbReference type="EMBL" id="HJD42245.1"/>
    </source>
</evidence>
<evidence type="ECO:0000256" key="6">
    <source>
        <dbReference type="PIRSR" id="PIRSR001430-2"/>
    </source>
</evidence>
<dbReference type="GO" id="GO:0160147">
    <property type="term" value="F:tRNA pseudouridine(38-40) synthase activity"/>
    <property type="evidence" value="ECO:0007669"/>
    <property type="project" value="UniProtKB-EC"/>
</dbReference>
<feature type="active site" description="Nucleophile" evidence="4 5">
    <location>
        <position position="53"/>
    </location>
</feature>
<organism evidence="9 10">
    <name type="scientific">Candidatus Mediterraneibacter quadrami</name>
    <dbReference type="NCBI Taxonomy" id="2838684"/>
    <lineage>
        <taxon>Bacteria</taxon>
        <taxon>Bacillati</taxon>
        <taxon>Bacillota</taxon>
        <taxon>Clostridia</taxon>
        <taxon>Lachnospirales</taxon>
        <taxon>Lachnospiraceae</taxon>
        <taxon>Mediterraneibacter</taxon>
    </lineage>
</organism>
<dbReference type="PANTHER" id="PTHR11142">
    <property type="entry name" value="PSEUDOURIDYLATE SYNTHASE"/>
    <property type="match status" value="1"/>
</dbReference>
<dbReference type="InterPro" id="IPR020094">
    <property type="entry name" value="TruA/RsuA/RluB/E/F_N"/>
</dbReference>
<dbReference type="EMBL" id="DWUU01000025">
    <property type="protein sequence ID" value="HJD42245.1"/>
    <property type="molecule type" value="Genomic_DNA"/>
</dbReference>
<comment type="caution">
    <text evidence="4">Lacks conserved residue(s) required for the propagation of feature annotation.</text>
</comment>
<sequence>MRTYKLTIAYDGTRWQGWQRQALTERTVQGVLERTVSEALGYPVEVNGSGRTDAGVHASGQTASVVLSGAAEPDFFTGKVNAMLPEDIRILDAQLVKNGFHARKSAVGKAYEYYVDVGERPDVFRRRYCYHFPYHLDLNAMRKAAEYLTGTHDFAGFTDKRDETSTKRTICAIMVSRRDHLVTFRFEGSGFMYHMVRILTGTLLEAGTGRRTPESVREALRTKNREQAGFPAPARGLFLKEVWYEKTDIMECKRNPGVCPEGIP</sequence>
<dbReference type="AlphaFoldDB" id="A0A9D2RCD5"/>
<feature type="domain" description="Pseudouridine synthase I TruA alpha/beta" evidence="8">
    <location>
        <begin position="9"/>
        <end position="100"/>
    </location>
</feature>
<proteinExistence type="inferred from homology"/>
<dbReference type="GO" id="GO:0031119">
    <property type="term" value="P:tRNA pseudouridine synthesis"/>
    <property type="evidence" value="ECO:0007669"/>
    <property type="project" value="UniProtKB-UniRule"/>
</dbReference>
<comment type="caution">
    <text evidence="9">The sequence shown here is derived from an EMBL/GenBank/DDBJ whole genome shotgun (WGS) entry which is preliminary data.</text>
</comment>
<dbReference type="InterPro" id="IPR020103">
    <property type="entry name" value="PsdUridine_synth_cat_dom_sf"/>
</dbReference>
<feature type="binding site" evidence="4 6">
    <location>
        <position position="111"/>
    </location>
    <ligand>
        <name>substrate</name>
    </ligand>
</feature>
<dbReference type="HAMAP" id="MF_00171">
    <property type="entry name" value="TruA"/>
    <property type="match status" value="1"/>
</dbReference>
<dbReference type="NCBIfam" id="TIGR00071">
    <property type="entry name" value="hisT_truA"/>
    <property type="match status" value="1"/>
</dbReference>
<dbReference type="GO" id="GO:0003723">
    <property type="term" value="F:RNA binding"/>
    <property type="evidence" value="ECO:0007669"/>
    <property type="project" value="InterPro"/>
</dbReference>
<keyword evidence="3 4" id="KW-0413">Isomerase</keyword>
<keyword evidence="2 4" id="KW-0819">tRNA processing</keyword>
<comment type="subunit">
    <text evidence="4">Homodimer.</text>
</comment>
<dbReference type="Pfam" id="PF01416">
    <property type="entry name" value="PseudoU_synth_1"/>
    <property type="match status" value="2"/>
</dbReference>
<dbReference type="FunFam" id="3.30.70.580:FF:000001">
    <property type="entry name" value="tRNA pseudouridine synthase A"/>
    <property type="match status" value="1"/>
</dbReference>
<name>A0A9D2RCD5_9FIRM</name>
<dbReference type="InterPro" id="IPR020095">
    <property type="entry name" value="PsdUridine_synth_TruA_C"/>
</dbReference>
<evidence type="ECO:0000256" key="5">
    <source>
        <dbReference type="PIRSR" id="PIRSR001430-1"/>
    </source>
</evidence>
<dbReference type="PANTHER" id="PTHR11142:SF0">
    <property type="entry name" value="TRNA PSEUDOURIDINE SYNTHASE-LIKE 1"/>
    <property type="match status" value="1"/>
</dbReference>
<comment type="function">
    <text evidence="4">Formation of pseudouridine at positions 38, 39 and 40 in the anticodon stem and loop of transfer RNAs.</text>
</comment>
<feature type="domain" description="Pseudouridine synthase I TruA alpha/beta" evidence="8">
    <location>
        <begin position="144"/>
        <end position="245"/>
    </location>
</feature>
<dbReference type="Proteomes" id="UP000823909">
    <property type="component" value="Unassembled WGS sequence"/>
</dbReference>
<dbReference type="Gene3D" id="3.30.70.660">
    <property type="entry name" value="Pseudouridine synthase I, catalytic domain, C-terminal subdomain"/>
    <property type="match status" value="1"/>
</dbReference>
<evidence type="ECO:0000256" key="1">
    <source>
        <dbReference type="ARBA" id="ARBA00009375"/>
    </source>
</evidence>
<comment type="catalytic activity">
    <reaction evidence="4 7">
        <text>uridine(38/39/40) in tRNA = pseudouridine(38/39/40) in tRNA</text>
        <dbReference type="Rhea" id="RHEA:22376"/>
        <dbReference type="Rhea" id="RHEA-COMP:10085"/>
        <dbReference type="Rhea" id="RHEA-COMP:10087"/>
        <dbReference type="ChEBI" id="CHEBI:65314"/>
        <dbReference type="ChEBI" id="CHEBI:65315"/>
        <dbReference type="EC" id="5.4.99.12"/>
    </reaction>
</comment>
<evidence type="ECO:0000256" key="2">
    <source>
        <dbReference type="ARBA" id="ARBA00022694"/>
    </source>
</evidence>